<evidence type="ECO:0000256" key="4">
    <source>
        <dbReference type="ARBA" id="ARBA00022801"/>
    </source>
</evidence>
<sequence length="478" mass="51462">MLDVLIEGGRVVTAEGSREADVGIAGGRIVAVGQGLGQTTHRIDARGRLVMPGGVDTHCHVEQISGAGLMNADTFETATRSALHGGTTSIVSFAAQHPGKRLRQVVDDYGALAARGAMIDHAFHMIVSDVSGDNLARDLPELISEGHRSIKIFTTYDKVRLGDEDILDVLWTARGGGALVCFHAENDGLIRWMSRRLIASGRTEPRFHPLSHPRAAEIEALSRMCVFAEFTGQPIMLFHVSTREGVEIVRAAQARGVPVVAETCPHYLFMTVDQLEAPGRDVAGLMCSPPQRRTDDQDALWEGLSDGTLRVVSSDHAPYRLDETGKFANGADAPFNRIANGLPGLEVRLPLMFDAMVSRGRLGPEKFVELTATAPAAIFGLPAKGRIAVGADADIAIWDPERRVTFGADDLHDNTGYNPFAGTSVTGWPETVLSRGEVVVADGMCRATPGRGRRIVMEPSDAMRPRAGSEADRLDHAR</sequence>
<dbReference type="Gene3D" id="3.20.20.140">
    <property type="entry name" value="Metal-dependent hydrolases"/>
    <property type="match status" value="1"/>
</dbReference>
<dbReference type="EC" id="3.5.2.2" evidence="7"/>
<feature type="modified residue" description="N6-carboxylysine" evidence="5">
    <location>
        <position position="151"/>
    </location>
</feature>
<dbReference type="SUPFAM" id="SSF51338">
    <property type="entry name" value="Composite domain of metallo-dependent hydrolases"/>
    <property type="match status" value="1"/>
</dbReference>
<protein>
    <submittedName>
        <fullName evidence="7">Dihydropyrimidinase</fullName>
        <ecNumber evidence="7">3.5.2.2</ecNumber>
    </submittedName>
</protein>
<dbReference type="CDD" id="cd01314">
    <property type="entry name" value="D-HYD"/>
    <property type="match status" value="1"/>
</dbReference>
<dbReference type="EMBL" id="JACIDO010000001">
    <property type="protein sequence ID" value="MBB3934249.1"/>
    <property type="molecule type" value="Genomic_DNA"/>
</dbReference>
<dbReference type="PANTHER" id="PTHR11647">
    <property type="entry name" value="HYDRANTOINASE/DIHYDROPYRIMIDINASE FAMILY MEMBER"/>
    <property type="match status" value="1"/>
</dbReference>
<comment type="cofactor">
    <cofactor evidence="1">
        <name>Zn(2+)</name>
        <dbReference type="ChEBI" id="CHEBI:29105"/>
    </cofactor>
</comment>
<dbReference type="GO" id="GO:0004157">
    <property type="term" value="F:dihydropyrimidinase activity"/>
    <property type="evidence" value="ECO:0007669"/>
    <property type="project" value="UniProtKB-EC"/>
</dbReference>
<dbReference type="GO" id="GO:0005829">
    <property type="term" value="C:cytosol"/>
    <property type="evidence" value="ECO:0007669"/>
    <property type="project" value="TreeGrafter"/>
</dbReference>
<proteinExistence type="inferred from homology"/>
<dbReference type="AlphaFoldDB" id="A0A7W6BLM2"/>
<comment type="PTM">
    <text evidence="5">Carbamylation allows a single lysine to coordinate two divalent metal cations.</text>
</comment>
<dbReference type="RefSeq" id="WP_090958709.1">
    <property type="nucleotide sequence ID" value="NZ_FOOA01000001.1"/>
</dbReference>
<dbReference type="InterPro" id="IPR032466">
    <property type="entry name" value="Metal_Hydrolase"/>
</dbReference>
<dbReference type="InterPro" id="IPR011059">
    <property type="entry name" value="Metal-dep_hydrolase_composite"/>
</dbReference>
<dbReference type="InterPro" id="IPR006680">
    <property type="entry name" value="Amidohydro-rel"/>
</dbReference>
<dbReference type="FunFam" id="3.20.20.140:FF:000174">
    <property type="entry name" value="Dihydropyrimidinase-related protein 2"/>
    <property type="match status" value="1"/>
</dbReference>
<dbReference type="Gene3D" id="2.30.40.10">
    <property type="entry name" value="Urease, subunit C, domain 1"/>
    <property type="match status" value="1"/>
</dbReference>
<evidence type="ECO:0000256" key="1">
    <source>
        <dbReference type="ARBA" id="ARBA00001947"/>
    </source>
</evidence>
<evidence type="ECO:0000256" key="5">
    <source>
        <dbReference type="PIRSR" id="PIRSR611778-50"/>
    </source>
</evidence>
<comment type="similarity">
    <text evidence="2">Belongs to the metallo-dependent hydrolases superfamily. Hydantoinase/dihydropyrimidinase family.</text>
</comment>
<keyword evidence="8" id="KW-1185">Reference proteome</keyword>
<comment type="caution">
    <text evidence="7">The sequence shown here is derived from an EMBL/GenBank/DDBJ whole genome shotgun (WGS) entry which is preliminary data.</text>
</comment>
<dbReference type="Proteomes" id="UP000531216">
    <property type="component" value="Unassembled WGS sequence"/>
</dbReference>
<evidence type="ECO:0000259" key="6">
    <source>
        <dbReference type="Pfam" id="PF01979"/>
    </source>
</evidence>
<dbReference type="InterPro" id="IPR050378">
    <property type="entry name" value="Metallo-dep_Hydrolases_sf"/>
</dbReference>
<organism evidence="7 8">
    <name type="scientific">Aureimonas phyllosphaerae</name>
    <dbReference type="NCBI Taxonomy" id="1166078"/>
    <lineage>
        <taxon>Bacteria</taxon>
        <taxon>Pseudomonadati</taxon>
        <taxon>Pseudomonadota</taxon>
        <taxon>Alphaproteobacteria</taxon>
        <taxon>Hyphomicrobiales</taxon>
        <taxon>Aurantimonadaceae</taxon>
        <taxon>Aureimonas</taxon>
    </lineage>
</organism>
<dbReference type="SUPFAM" id="SSF51556">
    <property type="entry name" value="Metallo-dependent hydrolases"/>
    <property type="match status" value="1"/>
</dbReference>
<dbReference type="NCBIfam" id="TIGR02033">
    <property type="entry name" value="D-hydantoinase"/>
    <property type="match status" value="1"/>
</dbReference>
<evidence type="ECO:0000313" key="7">
    <source>
        <dbReference type="EMBL" id="MBB3934249.1"/>
    </source>
</evidence>
<feature type="domain" description="Amidohydrolase-related" evidence="6">
    <location>
        <begin position="49"/>
        <end position="439"/>
    </location>
</feature>
<dbReference type="Pfam" id="PF01979">
    <property type="entry name" value="Amidohydro_1"/>
    <property type="match status" value="1"/>
</dbReference>
<name>A0A7W6BLM2_9HYPH</name>
<evidence type="ECO:0000256" key="3">
    <source>
        <dbReference type="ARBA" id="ARBA00022723"/>
    </source>
</evidence>
<keyword evidence="4 7" id="KW-0378">Hydrolase</keyword>
<dbReference type="PANTHER" id="PTHR11647:SF1">
    <property type="entry name" value="COLLAPSIN RESPONSE MEDIATOR PROTEIN"/>
    <property type="match status" value="1"/>
</dbReference>
<reference evidence="7 8" key="1">
    <citation type="submission" date="2020-08" db="EMBL/GenBank/DDBJ databases">
        <title>Genomic Encyclopedia of Type Strains, Phase IV (KMG-IV): sequencing the most valuable type-strain genomes for metagenomic binning, comparative biology and taxonomic classification.</title>
        <authorList>
            <person name="Goeker M."/>
        </authorList>
    </citation>
    <scope>NUCLEOTIDE SEQUENCE [LARGE SCALE GENOMIC DNA]</scope>
    <source>
        <strain evidence="7 8">DSM 25024</strain>
    </source>
</reference>
<evidence type="ECO:0000313" key="8">
    <source>
        <dbReference type="Proteomes" id="UP000531216"/>
    </source>
</evidence>
<gene>
    <name evidence="7" type="ORF">GGR05_000360</name>
</gene>
<keyword evidence="3" id="KW-0479">Metal-binding</keyword>
<dbReference type="GO" id="GO:0046872">
    <property type="term" value="F:metal ion binding"/>
    <property type="evidence" value="ECO:0007669"/>
    <property type="project" value="UniProtKB-KW"/>
</dbReference>
<dbReference type="InterPro" id="IPR011778">
    <property type="entry name" value="Hydantoinase/dihydroPyrase"/>
</dbReference>
<dbReference type="OrthoDB" id="9775759at2"/>
<accession>A0A7W6BLM2</accession>
<evidence type="ECO:0000256" key="2">
    <source>
        <dbReference type="ARBA" id="ARBA00008829"/>
    </source>
</evidence>